<gene>
    <name evidence="4" type="ORF">RHTO0S_09e04258g</name>
</gene>
<dbReference type="InterPro" id="IPR018163">
    <property type="entry name" value="Thr/Ala-tRNA-synth_IIc_edit"/>
</dbReference>
<evidence type="ECO:0000256" key="1">
    <source>
        <dbReference type="ARBA" id="ARBA00022723"/>
    </source>
</evidence>
<dbReference type="InterPro" id="IPR051335">
    <property type="entry name" value="Alanyl-tRNA_Editing_Enzymes"/>
</dbReference>
<keyword evidence="2" id="KW-0862">Zinc</keyword>
<dbReference type="InterPro" id="IPR009000">
    <property type="entry name" value="Transl_B-barrel_sf"/>
</dbReference>
<protein>
    <submittedName>
        <fullName evidence="4">RHTO0S09e04258g1_1</fullName>
    </submittedName>
</protein>
<sequence length="513" mass="55543">MATASTAQPLSSLVHATSTPHASSSSATPSTYAKLTFDLPERRYVGILACQRDPLLSTLETTVTRCDKVAPVHQVAKAKGKKGAADAGKTAEAPAEEWEVELLDTVLFPEGGGQNSDSGRLVPLVVGQDGQAGEPIIVRQVLRRNLDAVHYVSKPIEVGTKVRVEVDMERRRDLMDQHTGQHLLSAVFEQDLKLDTLSWSLQKFPELCYVELPRAPTADEITYVQKRCNDLIGEARPISVRFELATLETGIRLGEKVPEDYRADESGERPPVQRTVIIDELDENPCCGTHYPSLAYLRTLYISPNTTSIRGTNARVYFAVGAPRLLAYLSSMHTAAREAALSAGCAIPDLPTKVEGLVNGVSDGRRNQKRLAGELASWVAKDLWEQATKAEGQTLKALSFREEDATNSLEFLSSISLELKPRIEALPADANKHLFVLASGATAGSPNAASAGGSVLIVGSDDLVMQAGKKVVEVFGKERIKGGGKGRWQGKLTGRWENGDDLLLKKVLDEIAA</sequence>
<dbReference type="OrthoDB" id="288942at2759"/>
<dbReference type="AlphaFoldDB" id="A0A061B974"/>
<dbReference type="GO" id="GO:0002196">
    <property type="term" value="F:Ser-tRNA(Ala) deacylase activity"/>
    <property type="evidence" value="ECO:0007669"/>
    <property type="project" value="TreeGrafter"/>
</dbReference>
<reference evidence="4" key="1">
    <citation type="journal article" date="2014" name="Genome Announc.">
        <title>Draft genome sequence of Rhodosporidium toruloides CECT1137, an oleaginous yeast of biotechnological interest.</title>
        <authorList>
            <person name="Morin N."/>
            <person name="Calcas X."/>
            <person name="Devillers H."/>
            <person name="Durrens P."/>
            <person name="Sherman D.J."/>
            <person name="Nicaud J.-M."/>
            <person name="Neuveglise C."/>
        </authorList>
    </citation>
    <scope>NUCLEOTIDE SEQUENCE</scope>
    <source>
        <strain evidence="4">CECT1137</strain>
    </source>
</reference>
<dbReference type="SUPFAM" id="SSF55186">
    <property type="entry name" value="ThrRS/AlaRS common domain"/>
    <property type="match status" value="1"/>
</dbReference>
<dbReference type="GO" id="GO:0000166">
    <property type="term" value="F:nucleotide binding"/>
    <property type="evidence" value="ECO:0007669"/>
    <property type="project" value="InterPro"/>
</dbReference>
<keyword evidence="1" id="KW-0479">Metal-binding</keyword>
<evidence type="ECO:0000313" key="4">
    <source>
        <dbReference type="EMBL" id="CDR44438.1"/>
    </source>
</evidence>
<feature type="compositionally biased region" description="Low complexity" evidence="3">
    <location>
        <begin position="15"/>
        <end position="30"/>
    </location>
</feature>
<evidence type="ECO:0000256" key="2">
    <source>
        <dbReference type="ARBA" id="ARBA00022833"/>
    </source>
</evidence>
<name>A0A061B974_RHOTO</name>
<dbReference type="EMBL" id="LK052944">
    <property type="protein sequence ID" value="CDR44438.1"/>
    <property type="molecule type" value="Genomic_DNA"/>
</dbReference>
<dbReference type="PANTHER" id="PTHR43462:SF1">
    <property type="entry name" value="ALANYL-TRNA EDITING PROTEIN AARSD1"/>
    <property type="match status" value="1"/>
</dbReference>
<dbReference type="Gene3D" id="2.40.30.130">
    <property type="match status" value="1"/>
</dbReference>
<proteinExistence type="predicted"/>
<dbReference type="PANTHER" id="PTHR43462">
    <property type="entry name" value="ALANYL-TRNA EDITING PROTEIN"/>
    <property type="match status" value="1"/>
</dbReference>
<evidence type="ECO:0000256" key="3">
    <source>
        <dbReference type="SAM" id="MobiDB-lite"/>
    </source>
</evidence>
<feature type="compositionally biased region" description="Polar residues" evidence="3">
    <location>
        <begin position="1"/>
        <end position="11"/>
    </location>
</feature>
<dbReference type="SUPFAM" id="SSF50447">
    <property type="entry name" value="Translation proteins"/>
    <property type="match status" value="1"/>
</dbReference>
<organism evidence="4">
    <name type="scientific">Rhodotorula toruloides</name>
    <name type="common">Yeast</name>
    <name type="synonym">Rhodosporidium toruloides</name>
    <dbReference type="NCBI Taxonomy" id="5286"/>
    <lineage>
        <taxon>Eukaryota</taxon>
        <taxon>Fungi</taxon>
        <taxon>Dikarya</taxon>
        <taxon>Basidiomycota</taxon>
        <taxon>Pucciniomycotina</taxon>
        <taxon>Microbotryomycetes</taxon>
        <taxon>Sporidiobolales</taxon>
        <taxon>Sporidiobolaceae</taxon>
        <taxon>Rhodotorula</taxon>
    </lineage>
</organism>
<dbReference type="GO" id="GO:0046872">
    <property type="term" value="F:metal ion binding"/>
    <property type="evidence" value="ECO:0007669"/>
    <property type="project" value="UniProtKB-KW"/>
</dbReference>
<dbReference type="Gene3D" id="3.30.980.10">
    <property type="entry name" value="Threonyl-trna Synthetase, Chain A, domain 2"/>
    <property type="match status" value="1"/>
</dbReference>
<feature type="region of interest" description="Disordered" evidence="3">
    <location>
        <begin position="1"/>
        <end position="30"/>
    </location>
</feature>
<accession>A0A061B974</accession>